<reference evidence="2 3" key="1">
    <citation type="submission" date="2014-07" db="EMBL/GenBank/DDBJ databases">
        <title>Unique and conserved regions in Vibrio harveyi and related species in comparison with the shrimp pathogen Vibrio harveyi CAIM 1792.</title>
        <authorList>
            <person name="Espinoza-Valles I."/>
            <person name="Vora G."/>
            <person name="Leekitcharoenphon P."/>
            <person name="Ussery D."/>
            <person name="Hoj L."/>
            <person name="Gomez-Gil B."/>
        </authorList>
    </citation>
    <scope>NUCLEOTIDE SEQUENCE [LARGE SCALE GENOMIC DNA]</scope>
    <source>
        <strain evidence="3">CAIM 1854 / LMG 25443</strain>
    </source>
</reference>
<keyword evidence="1" id="KW-1133">Transmembrane helix</keyword>
<proteinExistence type="predicted"/>
<comment type="caution">
    <text evidence="2">The sequence shown here is derived from an EMBL/GenBank/DDBJ whole genome shotgun (WGS) entry which is preliminary data.</text>
</comment>
<dbReference type="AlphaFoldDB" id="A0A0C1VW65"/>
<dbReference type="Proteomes" id="UP000031586">
    <property type="component" value="Unassembled WGS sequence"/>
</dbReference>
<name>A0A0C1VW65_9VIBR</name>
<keyword evidence="1" id="KW-0812">Transmembrane</keyword>
<dbReference type="PATRIC" id="fig|1229493.5.peg.5836"/>
<gene>
    <name evidence="2" type="ORF">H735_04535</name>
</gene>
<keyword evidence="1" id="KW-0472">Membrane</keyword>
<accession>A0A0C1VW65</accession>
<protein>
    <submittedName>
        <fullName evidence="2">Uncharacterized protein</fullName>
    </submittedName>
</protein>
<feature type="transmembrane region" description="Helical" evidence="1">
    <location>
        <begin position="12"/>
        <end position="29"/>
    </location>
</feature>
<evidence type="ECO:0000313" key="3">
    <source>
        <dbReference type="Proteomes" id="UP000031586"/>
    </source>
</evidence>
<evidence type="ECO:0000313" key="2">
    <source>
        <dbReference type="EMBL" id="KIF54318.1"/>
    </source>
</evidence>
<dbReference type="GeneID" id="48227715"/>
<sequence length="177" mass="19571">MDDTPSIKKVSLVALVISLITCGIAFTLLSDHFESLSLQVQLAKQYQIIYINTRYVIVIGASITILVSCVYAIYKAKIGKAVSTALSRSLEVMLLSAIALAWPASLIEQERLISLATGQGYYECPLFSLASSKPSIEVMVREPELCRDETMLTMTEDGNLYQLDEINAYLKSRSIVH</sequence>
<dbReference type="RefSeq" id="WP_020197503.1">
    <property type="nucleotide sequence ID" value="NZ_BAOH01000121.1"/>
</dbReference>
<feature type="transmembrane region" description="Helical" evidence="1">
    <location>
        <begin position="49"/>
        <end position="73"/>
    </location>
</feature>
<evidence type="ECO:0000256" key="1">
    <source>
        <dbReference type="SAM" id="Phobius"/>
    </source>
</evidence>
<organism evidence="2 3">
    <name type="scientific">Vibrio owensii CAIM 1854 = LMG 25443</name>
    <dbReference type="NCBI Taxonomy" id="1229493"/>
    <lineage>
        <taxon>Bacteria</taxon>
        <taxon>Pseudomonadati</taxon>
        <taxon>Pseudomonadota</taxon>
        <taxon>Gammaproteobacteria</taxon>
        <taxon>Vibrionales</taxon>
        <taxon>Vibrionaceae</taxon>
        <taxon>Vibrio</taxon>
    </lineage>
</organism>
<dbReference type="EMBL" id="JPRD01000008">
    <property type="protein sequence ID" value="KIF54318.1"/>
    <property type="molecule type" value="Genomic_DNA"/>
</dbReference>